<evidence type="ECO:0000313" key="3">
    <source>
        <dbReference type="Proteomes" id="UP001443914"/>
    </source>
</evidence>
<proteinExistence type="predicted"/>
<dbReference type="Proteomes" id="UP001443914">
    <property type="component" value="Unassembled WGS sequence"/>
</dbReference>
<name>A0AAW1J9V5_SAPOF</name>
<feature type="transmembrane region" description="Helical" evidence="1">
    <location>
        <begin position="191"/>
        <end position="211"/>
    </location>
</feature>
<reference evidence="2" key="1">
    <citation type="submission" date="2024-03" db="EMBL/GenBank/DDBJ databases">
        <title>WGS assembly of Saponaria officinalis var. Norfolk2.</title>
        <authorList>
            <person name="Jenkins J."/>
            <person name="Shu S."/>
            <person name="Grimwood J."/>
            <person name="Barry K."/>
            <person name="Goodstein D."/>
            <person name="Schmutz J."/>
            <person name="Leebens-Mack J."/>
            <person name="Osbourn A."/>
        </authorList>
    </citation>
    <scope>NUCLEOTIDE SEQUENCE [LARGE SCALE GENOMIC DNA]</scope>
    <source>
        <strain evidence="2">JIC</strain>
    </source>
</reference>
<sequence>MVCTIEARKLNLSISKSNSKVITSVLYDPNSISLGLIHSDCSISLISPFSPFSISSISPQTLISPPNSSACFVPLKNPNPNPNFQGCPDDKDVVFVTCGPYNGGNKVLLKFYVLGKCGKFGGVLVNCSQNGIFFDKKLGGVIVDVSHGMKVMLCGCVNYFVVYSASMAKLIVFGVRLVGDGKRELRLVKCAVIECRFPIMSICVSFGFLILGEMNGVRVFPLRALVKGKVGSSRKSRVARGKVENSSVERKQEGAVELGERKLKTLNGIIKPVHERREFGKNGTNVNQFKLVANGYVHNVVGVPSNANADDNHHSTVKPRSFKLRQDSGEWGMQFVSFSSTVDEGRKSRESQNTTTKAISIVAVSQQKFLALDSNGDLHVLHLSKSGSGQMTHLPSTIQVQQLAAFPDTSANSRVWISDGLNSAHILNMPCSDATDNENNSNSEELVSHCSVTEAIFTSENIRDMIAISANTVLLLGQDCLYAYEIS</sequence>
<keyword evidence="3" id="KW-1185">Reference proteome</keyword>
<feature type="transmembrane region" description="Helical" evidence="1">
    <location>
        <begin position="159"/>
        <end position="179"/>
    </location>
</feature>
<comment type="caution">
    <text evidence="2">The sequence shown here is derived from an EMBL/GenBank/DDBJ whole genome shotgun (WGS) entry which is preliminary data.</text>
</comment>
<evidence type="ECO:0000313" key="2">
    <source>
        <dbReference type="EMBL" id="KAK9700163.1"/>
    </source>
</evidence>
<keyword evidence="1" id="KW-0812">Transmembrane</keyword>
<dbReference type="AlphaFoldDB" id="A0AAW1J9V5"/>
<keyword evidence="1" id="KW-0472">Membrane</keyword>
<gene>
    <name evidence="2" type="ORF">RND81_08G220900</name>
</gene>
<evidence type="ECO:0000256" key="1">
    <source>
        <dbReference type="SAM" id="Phobius"/>
    </source>
</evidence>
<dbReference type="EMBL" id="JBDFQZ010000008">
    <property type="protein sequence ID" value="KAK9700163.1"/>
    <property type="molecule type" value="Genomic_DNA"/>
</dbReference>
<dbReference type="PANTHER" id="PTHR37383">
    <property type="entry name" value="OS01G0694200 PROTEIN"/>
    <property type="match status" value="1"/>
</dbReference>
<accession>A0AAW1J9V5</accession>
<organism evidence="2 3">
    <name type="scientific">Saponaria officinalis</name>
    <name type="common">Common soapwort</name>
    <name type="synonym">Lychnis saponaria</name>
    <dbReference type="NCBI Taxonomy" id="3572"/>
    <lineage>
        <taxon>Eukaryota</taxon>
        <taxon>Viridiplantae</taxon>
        <taxon>Streptophyta</taxon>
        <taxon>Embryophyta</taxon>
        <taxon>Tracheophyta</taxon>
        <taxon>Spermatophyta</taxon>
        <taxon>Magnoliopsida</taxon>
        <taxon>eudicotyledons</taxon>
        <taxon>Gunneridae</taxon>
        <taxon>Pentapetalae</taxon>
        <taxon>Caryophyllales</taxon>
        <taxon>Caryophyllaceae</taxon>
        <taxon>Caryophylleae</taxon>
        <taxon>Saponaria</taxon>
    </lineage>
</organism>
<protein>
    <submittedName>
        <fullName evidence="2">Uncharacterized protein</fullName>
    </submittedName>
</protein>
<dbReference type="PANTHER" id="PTHR37383:SF1">
    <property type="entry name" value="OS01G0694200 PROTEIN"/>
    <property type="match status" value="1"/>
</dbReference>
<keyword evidence="1" id="KW-1133">Transmembrane helix</keyword>